<dbReference type="PANTHER" id="PTHR10204:SF34">
    <property type="entry name" value="NAD(P)H DEHYDROGENASE [QUINONE] 1 ISOFORM 1"/>
    <property type="match status" value="1"/>
</dbReference>
<reference evidence="5" key="1">
    <citation type="submission" date="2017-01" db="EMBL/GenBank/DDBJ databases">
        <authorList>
            <person name="Wolfgang W.J."/>
            <person name="Cole J."/>
            <person name="Wroblewski D."/>
            <person name="Mcginnis J."/>
            <person name="Musser K.A."/>
        </authorList>
    </citation>
    <scope>NUCLEOTIDE SEQUENCE [LARGE SCALE GENOMIC DNA]</scope>
    <source>
        <strain evidence="5">DSM 19151</strain>
    </source>
</reference>
<dbReference type="RefSeq" id="WP_085365859.1">
    <property type="nucleotide sequence ID" value="NZ_CAUJPZ010000015.1"/>
</dbReference>
<gene>
    <name evidence="4" type="ORF">BWD09_06305</name>
</gene>
<dbReference type="GeneID" id="94581995"/>
<proteinExistence type="inferred from homology"/>
<evidence type="ECO:0000256" key="1">
    <source>
        <dbReference type="ARBA" id="ARBA00006252"/>
    </source>
</evidence>
<comment type="similarity">
    <text evidence="1">Belongs to the NAD(P)H dehydrogenase (quinone) family.</text>
</comment>
<accession>A0A1X3DAY0</accession>
<dbReference type="Pfam" id="PF02525">
    <property type="entry name" value="Flavodoxin_2"/>
    <property type="match status" value="1"/>
</dbReference>
<dbReference type="InterPro" id="IPR003680">
    <property type="entry name" value="Flavodoxin_fold"/>
</dbReference>
<dbReference type="InterPro" id="IPR051545">
    <property type="entry name" value="NAD(P)H_dehydrogenase_qn"/>
</dbReference>
<dbReference type="InterPro" id="IPR029039">
    <property type="entry name" value="Flavoprotein-like_sf"/>
</dbReference>
<feature type="domain" description="Flavodoxin-like fold" evidence="3">
    <location>
        <begin position="4"/>
        <end position="184"/>
    </location>
</feature>
<dbReference type="PANTHER" id="PTHR10204">
    <property type="entry name" value="NAD P H OXIDOREDUCTASE-RELATED"/>
    <property type="match status" value="1"/>
</dbReference>
<evidence type="ECO:0000313" key="5">
    <source>
        <dbReference type="Proteomes" id="UP000193118"/>
    </source>
</evidence>
<keyword evidence="5" id="KW-1185">Reference proteome</keyword>
<dbReference type="EMBL" id="MTBO01000012">
    <property type="protein sequence ID" value="OSI17078.1"/>
    <property type="molecule type" value="Genomic_DNA"/>
</dbReference>
<evidence type="ECO:0000259" key="3">
    <source>
        <dbReference type="Pfam" id="PF02525"/>
    </source>
</evidence>
<dbReference type="STRING" id="194197.BWD09_06305"/>
<dbReference type="OrthoDB" id="9798454at2"/>
<dbReference type="AlphaFoldDB" id="A0A1X3DAY0"/>
<dbReference type="Gene3D" id="3.40.50.360">
    <property type="match status" value="1"/>
</dbReference>
<comment type="caution">
    <text evidence="4">The sequence shown here is derived from an EMBL/GenBank/DDBJ whole genome shotgun (WGS) entry which is preliminary data.</text>
</comment>
<organism evidence="4 5">
    <name type="scientific">Neisseria dentiae</name>
    <dbReference type="NCBI Taxonomy" id="194197"/>
    <lineage>
        <taxon>Bacteria</taxon>
        <taxon>Pseudomonadati</taxon>
        <taxon>Pseudomonadota</taxon>
        <taxon>Betaproteobacteria</taxon>
        <taxon>Neisseriales</taxon>
        <taxon>Neisseriaceae</taxon>
        <taxon>Neisseria</taxon>
    </lineage>
</organism>
<keyword evidence="2" id="KW-0560">Oxidoreductase</keyword>
<dbReference type="SUPFAM" id="SSF52218">
    <property type="entry name" value="Flavoproteins"/>
    <property type="match status" value="1"/>
</dbReference>
<dbReference type="GO" id="GO:0005829">
    <property type="term" value="C:cytosol"/>
    <property type="evidence" value="ECO:0007669"/>
    <property type="project" value="TreeGrafter"/>
</dbReference>
<name>A0A1X3DAY0_9NEIS</name>
<evidence type="ECO:0000313" key="4">
    <source>
        <dbReference type="EMBL" id="OSI17078.1"/>
    </source>
</evidence>
<protein>
    <submittedName>
        <fullName evidence="4">NAD(P)H dehydrogenase</fullName>
    </submittedName>
</protein>
<evidence type="ECO:0000256" key="2">
    <source>
        <dbReference type="ARBA" id="ARBA00023002"/>
    </source>
</evidence>
<dbReference type="GO" id="GO:0003955">
    <property type="term" value="F:NAD(P)H dehydrogenase (quinone) activity"/>
    <property type="evidence" value="ECO:0007669"/>
    <property type="project" value="TreeGrafter"/>
</dbReference>
<dbReference type="Proteomes" id="UP000193118">
    <property type="component" value="Unassembled WGS sequence"/>
</dbReference>
<sequence>MALTTIIYAHPYNQSFNHAVLQETLSLLEAKGEPCRLIDLYADGFNPVYTTEELALFNSGQATDPLVLSYQQILQETQRLILIFPVWWADVPAVVKGFFDKVFLKTLAYTETKTGLRGKLTNIHEALLLTTSTAPTFYLKYFCGNVMEKAIIRHTLKGVGVGRGKWVNFGKINTSSAEQRQRFLSGLAKHI</sequence>